<evidence type="ECO:0000313" key="2">
    <source>
        <dbReference type="Proteomes" id="UP000276133"/>
    </source>
</evidence>
<dbReference type="EMBL" id="REGN01006160">
    <property type="protein sequence ID" value="RNA10553.1"/>
    <property type="molecule type" value="Genomic_DNA"/>
</dbReference>
<comment type="caution">
    <text evidence="1">The sequence shown here is derived from an EMBL/GenBank/DDBJ whole genome shotgun (WGS) entry which is preliminary data.</text>
</comment>
<accession>A0A3M7QH41</accession>
<protein>
    <submittedName>
        <fullName evidence="1">Uncharacterized protein</fullName>
    </submittedName>
</protein>
<evidence type="ECO:0000313" key="1">
    <source>
        <dbReference type="EMBL" id="RNA10553.1"/>
    </source>
</evidence>
<dbReference type="AlphaFoldDB" id="A0A3M7QH41"/>
<name>A0A3M7QH41_BRAPC</name>
<proteinExistence type="predicted"/>
<gene>
    <name evidence="1" type="ORF">BpHYR1_040648</name>
</gene>
<reference evidence="1 2" key="1">
    <citation type="journal article" date="2018" name="Sci. Rep.">
        <title>Genomic signatures of local adaptation to the degree of environmental predictability in rotifers.</title>
        <authorList>
            <person name="Franch-Gras L."/>
            <person name="Hahn C."/>
            <person name="Garcia-Roger E.M."/>
            <person name="Carmona M.J."/>
            <person name="Serra M."/>
            <person name="Gomez A."/>
        </authorList>
    </citation>
    <scope>NUCLEOTIDE SEQUENCE [LARGE SCALE GENOMIC DNA]</scope>
    <source>
        <strain evidence="1">HYR1</strain>
    </source>
</reference>
<organism evidence="1 2">
    <name type="scientific">Brachionus plicatilis</name>
    <name type="common">Marine rotifer</name>
    <name type="synonym">Brachionus muelleri</name>
    <dbReference type="NCBI Taxonomy" id="10195"/>
    <lineage>
        <taxon>Eukaryota</taxon>
        <taxon>Metazoa</taxon>
        <taxon>Spiralia</taxon>
        <taxon>Gnathifera</taxon>
        <taxon>Rotifera</taxon>
        <taxon>Eurotatoria</taxon>
        <taxon>Monogononta</taxon>
        <taxon>Pseudotrocha</taxon>
        <taxon>Ploima</taxon>
        <taxon>Brachionidae</taxon>
        <taxon>Brachionus</taxon>
    </lineage>
</organism>
<dbReference type="Proteomes" id="UP000276133">
    <property type="component" value="Unassembled WGS sequence"/>
</dbReference>
<sequence length="109" mass="12807">MVVFVVNIVKSSIVHHSWPSEGVIFLFLLNDCGRRHFLISLFSENQIGPFLRNKLKTKLYINRLVSKANSVYIKLVEMRPICIKANIVWLNFKDYFDQNFLTISYLNIL</sequence>
<keyword evidence="2" id="KW-1185">Reference proteome</keyword>